<dbReference type="Proteomes" id="UP000015530">
    <property type="component" value="Unassembled WGS sequence"/>
</dbReference>
<dbReference type="OrthoDB" id="4851849at2759"/>
<sequence>MTTQSTPAELLFAANARDELPKDQETLDVYGFARCRSLTDVIPLYNMYDILFKSSGVTPQTLHQWRSDTIPNFIGNLKRELRSKNTRTAGHCYSWLVLNQRVFGFDPAGATTATSTQTPKSMSFSEIDAYMKRRCPDRKRYEEMMTQTILNNPNVKRAIETGQLNVAAQVKELADLVYGNTSSNADGKSDGCGSDKPVSLAGTTTEILFKDVAANRDPTDPQTLTDYGFRRCHFAFQRLKLLKVYGQLTKTCGISEMTVHGWMKKGQKSLGLHVKGALAKNKTVPATLVTFANDNQWIWDHEDAEGEIRSLWSTPDLEQRFKKLLNQVRALDAVSLQGIQRG</sequence>
<dbReference type="EMBL" id="AMYD01003815">
    <property type="protein sequence ID" value="EQB45103.1"/>
    <property type="molecule type" value="Genomic_DNA"/>
</dbReference>
<dbReference type="HOGENOM" id="CLU_811351_0_0_1"/>
<protein>
    <submittedName>
        <fullName evidence="1">Uncharacterized protein</fullName>
    </submittedName>
</protein>
<comment type="caution">
    <text evidence="1">The sequence shown here is derived from an EMBL/GenBank/DDBJ whole genome shotgun (WGS) entry which is preliminary data.</text>
</comment>
<evidence type="ECO:0000313" key="2">
    <source>
        <dbReference type="Proteomes" id="UP000015530"/>
    </source>
</evidence>
<evidence type="ECO:0000313" key="1">
    <source>
        <dbReference type="EMBL" id="EQB45103.1"/>
    </source>
</evidence>
<reference evidence="2" key="1">
    <citation type="journal article" date="2013" name="Mol. Plant Microbe Interact.">
        <title>Global aspects of pacC regulation of pathogenicity genes in Colletotrichum gloeosporioides as revealed by transcriptome analysis.</title>
        <authorList>
            <person name="Alkan N."/>
            <person name="Meng X."/>
            <person name="Friedlander G."/>
            <person name="Reuveni E."/>
            <person name="Sukno S."/>
            <person name="Sherman A."/>
            <person name="Thon M."/>
            <person name="Fluhr R."/>
            <person name="Prusky D."/>
        </authorList>
    </citation>
    <scope>NUCLEOTIDE SEQUENCE [LARGE SCALE GENOMIC DNA]</scope>
    <source>
        <strain evidence="2">Cg-14</strain>
    </source>
</reference>
<organism evidence="1 2">
    <name type="scientific">Colletotrichum gloeosporioides (strain Cg-14)</name>
    <name type="common">Anthracnose fungus</name>
    <name type="synonym">Glomerella cingulata</name>
    <dbReference type="NCBI Taxonomy" id="1237896"/>
    <lineage>
        <taxon>Eukaryota</taxon>
        <taxon>Fungi</taxon>
        <taxon>Dikarya</taxon>
        <taxon>Ascomycota</taxon>
        <taxon>Pezizomycotina</taxon>
        <taxon>Sordariomycetes</taxon>
        <taxon>Hypocreomycetidae</taxon>
        <taxon>Glomerellales</taxon>
        <taxon>Glomerellaceae</taxon>
        <taxon>Colletotrichum</taxon>
        <taxon>Colletotrichum gloeosporioides species complex</taxon>
    </lineage>
</organism>
<name>T0JXD7_COLGC</name>
<proteinExistence type="predicted"/>
<accession>T0JXD7</accession>
<dbReference type="AlphaFoldDB" id="T0JXD7"/>
<gene>
    <name evidence="1" type="ORF">CGLO_16058</name>
</gene>